<proteinExistence type="predicted"/>
<gene>
    <name evidence="2" type="ORF">E9934_18690</name>
</gene>
<dbReference type="Proteomes" id="UP000307087">
    <property type="component" value="Unassembled WGS sequence"/>
</dbReference>
<organism evidence="2 3">
    <name type="scientific">Nocardioides caeni</name>
    <dbReference type="NCBI Taxonomy" id="574700"/>
    <lineage>
        <taxon>Bacteria</taxon>
        <taxon>Bacillati</taxon>
        <taxon>Actinomycetota</taxon>
        <taxon>Actinomycetes</taxon>
        <taxon>Propionibacteriales</taxon>
        <taxon>Nocardioidaceae</taxon>
        <taxon>Nocardioides</taxon>
    </lineage>
</organism>
<feature type="transmembrane region" description="Helical" evidence="1">
    <location>
        <begin position="52"/>
        <end position="71"/>
    </location>
</feature>
<dbReference type="EMBL" id="STGW01000023">
    <property type="protein sequence ID" value="THV08853.1"/>
    <property type="molecule type" value="Genomic_DNA"/>
</dbReference>
<reference evidence="2 3" key="1">
    <citation type="journal article" date="2009" name="Int. J. Syst. Evol. Microbiol.">
        <title>Nocardioides caeni sp. nov., isolated from wastewater.</title>
        <authorList>
            <person name="Yoon J.H."/>
            <person name="Kang S.J."/>
            <person name="Park S."/>
            <person name="Kim W."/>
            <person name="Oh T.K."/>
        </authorList>
    </citation>
    <scope>NUCLEOTIDE SEQUENCE [LARGE SCALE GENOMIC DNA]</scope>
    <source>
        <strain evidence="2 3">DSM 23134</strain>
    </source>
</reference>
<protein>
    <submittedName>
        <fullName evidence="2">Uncharacterized protein</fullName>
    </submittedName>
</protein>
<keyword evidence="1" id="KW-0812">Transmembrane</keyword>
<evidence type="ECO:0000313" key="3">
    <source>
        <dbReference type="Proteomes" id="UP000307087"/>
    </source>
</evidence>
<sequence>MSGILDALTCLAVACLLFPLGTWGRAHASTLVVDAIQGEEREHRISVLRRGALTCQVVAGVLAVVAFLLLATR</sequence>
<keyword evidence="1" id="KW-0472">Membrane</keyword>
<evidence type="ECO:0000313" key="2">
    <source>
        <dbReference type="EMBL" id="THV08853.1"/>
    </source>
</evidence>
<dbReference type="AlphaFoldDB" id="A0A4S8MZI6"/>
<evidence type="ECO:0000256" key="1">
    <source>
        <dbReference type="SAM" id="Phobius"/>
    </source>
</evidence>
<accession>A0A4S8MZI6</accession>
<comment type="caution">
    <text evidence="2">The sequence shown here is derived from an EMBL/GenBank/DDBJ whole genome shotgun (WGS) entry which is preliminary data.</text>
</comment>
<dbReference type="OrthoDB" id="3789996at2"/>
<name>A0A4S8MZI6_9ACTN</name>
<dbReference type="RefSeq" id="WP_136564418.1">
    <property type="nucleotide sequence ID" value="NZ_BAABLS010000005.1"/>
</dbReference>
<keyword evidence="3" id="KW-1185">Reference proteome</keyword>
<keyword evidence="1" id="KW-1133">Transmembrane helix</keyword>